<reference evidence="13" key="1">
    <citation type="submission" date="2020-01" db="EMBL/GenBank/DDBJ databases">
        <title>Draft genome sequence of the Termite Coptotermes fromosanus.</title>
        <authorList>
            <person name="Itakura S."/>
            <person name="Yosikawa Y."/>
            <person name="Umezawa K."/>
        </authorList>
    </citation>
    <scope>NUCLEOTIDE SEQUENCE [LARGE SCALE GENOMIC DNA]</scope>
</reference>
<dbReference type="GO" id="GO:0004930">
    <property type="term" value="F:G protein-coupled receptor activity"/>
    <property type="evidence" value="ECO:0007669"/>
    <property type="project" value="UniProtKB-KW"/>
</dbReference>
<dbReference type="GO" id="GO:0005886">
    <property type="term" value="C:plasma membrane"/>
    <property type="evidence" value="ECO:0007669"/>
    <property type="project" value="TreeGrafter"/>
</dbReference>
<evidence type="ECO:0000256" key="2">
    <source>
        <dbReference type="ARBA" id="ARBA00010663"/>
    </source>
</evidence>
<comment type="similarity">
    <text evidence="2">Belongs to the G-protein coupled receptor 1 family.</text>
</comment>
<feature type="transmembrane region" description="Helical" evidence="9">
    <location>
        <begin position="306"/>
        <end position="325"/>
    </location>
</feature>
<evidence type="ECO:0000313" key="13">
    <source>
        <dbReference type="Proteomes" id="UP000502823"/>
    </source>
</evidence>
<dbReference type="Gene3D" id="1.20.1070.10">
    <property type="entry name" value="Rhodopsin 7-helix transmembrane proteins"/>
    <property type="match status" value="1"/>
</dbReference>
<feature type="transmembrane region" description="Helical" evidence="9">
    <location>
        <begin position="233"/>
        <end position="255"/>
    </location>
</feature>
<dbReference type="InterPro" id="IPR017452">
    <property type="entry name" value="GPCR_Rhodpsn_7TM"/>
</dbReference>
<gene>
    <name evidence="12" type="ORF">Cfor_09313</name>
</gene>
<feature type="transmembrane region" description="Helical" evidence="9">
    <location>
        <begin position="384"/>
        <end position="406"/>
    </location>
</feature>
<keyword evidence="5" id="KW-0297">G-protein coupled receptor</keyword>
<keyword evidence="10" id="KW-0732">Signal</keyword>
<dbReference type="SUPFAM" id="SSF81321">
    <property type="entry name" value="Family A G protein-coupled receptor-like"/>
    <property type="match status" value="1"/>
</dbReference>
<dbReference type="OrthoDB" id="10037617at2759"/>
<dbReference type="PRINTS" id="PR00237">
    <property type="entry name" value="GPCRRHODOPSN"/>
</dbReference>
<dbReference type="Pfam" id="PF00001">
    <property type="entry name" value="7tm_1"/>
    <property type="match status" value="1"/>
</dbReference>
<evidence type="ECO:0000256" key="5">
    <source>
        <dbReference type="ARBA" id="ARBA00023040"/>
    </source>
</evidence>
<feature type="domain" description="G-protein coupled receptors family 1 profile" evidence="11">
    <location>
        <begin position="245"/>
        <end position="496"/>
    </location>
</feature>
<protein>
    <recommendedName>
        <fullName evidence="11">G-protein coupled receptors family 1 profile domain-containing protein</fullName>
    </recommendedName>
</protein>
<comment type="subcellular location">
    <subcellularLocation>
        <location evidence="1">Membrane</location>
        <topology evidence="1">Multi-pass membrane protein</topology>
    </subcellularLocation>
</comment>
<feature type="chain" id="PRO_5027117201" description="G-protein coupled receptors family 1 profile domain-containing protein" evidence="10">
    <location>
        <begin position="16"/>
        <end position="559"/>
    </location>
</feature>
<evidence type="ECO:0000256" key="9">
    <source>
        <dbReference type="SAM" id="Phobius"/>
    </source>
</evidence>
<feature type="transmembrane region" description="Helical" evidence="9">
    <location>
        <begin position="440"/>
        <end position="462"/>
    </location>
</feature>
<dbReference type="PANTHER" id="PTHR45695">
    <property type="entry name" value="LEUCOKININ RECEPTOR-RELATED"/>
    <property type="match status" value="1"/>
</dbReference>
<evidence type="ECO:0000256" key="10">
    <source>
        <dbReference type="SAM" id="SignalP"/>
    </source>
</evidence>
<evidence type="ECO:0000256" key="7">
    <source>
        <dbReference type="ARBA" id="ARBA00023170"/>
    </source>
</evidence>
<evidence type="ECO:0000313" key="12">
    <source>
        <dbReference type="EMBL" id="GFG34968.1"/>
    </source>
</evidence>
<dbReference type="Proteomes" id="UP000502823">
    <property type="component" value="Unassembled WGS sequence"/>
</dbReference>
<keyword evidence="13" id="KW-1185">Reference proteome</keyword>
<evidence type="ECO:0000259" key="11">
    <source>
        <dbReference type="PROSITE" id="PS50262"/>
    </source>
</evidence>
<organism evidence="12 13">
    <name type="scientific">Coptotermes formosanus</name>
    <name type="common">Formosan subterranean termite</name>
    <dbReference type="NCBI Taxonomy" id="36987"/>
    <lineage>
        <taxon>Eukaryota</taxon>
        <taxon>Metazoa</taxon>
        <taxon>Ecdysozoa</taxon>
        <taxon>Arthropoda</taxon>
        <taxon>Hexapoda</taxon>
        <taxon>Insecta</taxon>
        <taxon>Pterygota</taxon>
        <taxon>Neoptera</taxon>
        <taxon>Polyneoptera</taxon>
        <taxon>Dictyoptera</taxon>
        <taxon>Blattodea</taxon>
        <taxon>Blattoidea</taxon>
        <taxon>Termitoidae</taxon>
        <taxon>Rhinotermitidae</taxon>
        <taxon>Coptotermes</taxon>
    </lineage>
</organism>
<evidence type="ECO:0000256" key="8">
    <source>
        <dbReference type="ARBA" id="ARBA00023224"/>
    </source>
</evidence>
<proteinExistence type="inferred from homology"/>
<keyword evidence="3 9" id="KW-0812">Transmembrane</keyword>
<comment type="caution">
    <text evidence="12">The sequence shown here is derived from an EMBL/GenBank/DDBJ whole genome shotgun (WGS) entry which is preliminary data.</text>
</comment>
<dbReference type="EMBL" id="BLKM01000515">
    <property type="protein sequence ID" value="GFG34968.1"/>
    <property type="molecule type" value="Genomic_DNA"/>
</dbReference>
<evidence type="ECO:0000256" key="1">
    <source>
        <dbReference type="ARBA" id="ARBA00004141"/>
    </source>
</evidence>
<accession>A0A6L2PWI4</accession>
<dbReference type="InParanoid" id="A0A6L2PWI4"/>
<feature type="signal peptide" evidence="10">
    <location>
        <begin position="1"/>
        <end position="15"/>
    </location>
</feature>
<feature type="transmembrane region" description="Helical" evidence="9">
    <location>
        <begin position="346"/>
        <end position="364"/>
    </location>
</feature>
<feature type="transmembrane region" description="Helical" evidence="9">
    <location>
        <begin position="482"/>
        <end position="503"/>
    </location>
</feature>
<dbReference type="PANTHER" id="PTHR45695:SF9">
    <property type="entry name" value="LEUCOKININ RECEPTOR"/>
    <property type="match status" value="1"/>
</dbReference>
<evidence type="ECO:0000256" key="6">
    <source>
        <dbReference type="ARBA" id="ARBA00023136"/>
    </source>
</evidence>
<keyword evidence="7" id="KW-0675">Receptor</keyword>
<dbReference type="InterPro" id="IPR000276">
    <property type="entry name" value="GPCR_Rhodpsn"/>
</dbReference>
<sequence>VSMRVLALLVTPVLSADLCGSFRNKTHEYSNTVRGSHCLNIIRDSDWKPVEQFLQTGDVRKGELAVNWTETYMHCLLLMGTEDIPSKNNSFLYELRNGQLNCTINELRIVKEIYELAKMDTHIKTSNEEQQNLSEQIRRENGGEELKFVKEIILLLKESLAKHELVLNKVKCIHSLMRSCMRYSLNVSWIYVLISEQEWNTRIRNKTDSLKHYQDVREELESLIFFGTYVNPVVFVVILIVGLVGNGTVLLIFALEKDVRKKTNVTIFNLVIGDTLNLLINVPLHYTEHYSSALGPLIGCWCHLYAMTRFVFFAVPALSVVSLSIQRYIITVHALWRPRILRNSSLYLVTVWVLAILVSLPQAFNVTDLDGKCSSYSQVRSKLVSLLNFLFYCVTCPCIMATFSVLTARRLHNSTQDVPSQLCNTNMEHSRKRSARVLKALALAFLISYLPTFTWDFVDLWFQDELLELPSMVCASIDNVTYDLLFLNACFNPVALYIVSSTFRKPFVMYMFRCCNNVKRKKQRSSNCVSVETVFSEGMTEVPETGTAILDLRFHAVCD</sequence>
<name>A0A6L2PWI4_COPFO</name>
<evidence type="ECO:0000256" key="4">
    <source>
        <dbReference type="ARBA" id="ARBA00022989"/>
    </source>
</evidence>
<evidence type="ECO:0000256" key="3">
    <source>
        <dbReference type="ARBA" id="ARBA00022692"/>
    </source>
</evidence>
<keyword evidence="6 9" id="KW-0472">Membrane</keyword>
<keyword evidence="8" id="KW-0807">Transducer</keyword>
<feature type="transmembrane region" description="Helical" evidence="9">
    <location>
        <begin position="267"/>
        <end position="286"/>
    </location>
</feature>
<dbReference type="PROSITE" id="PS50262">
    <property type="entry name" value="G_PROTEIN_RECEP_F1_2"/>
    <property type="match status" value="1"/>
</dbReference>
<dbReference type="AlphaFoldDB" id="A0A6L2PWI4"/>
<feature type="non-terminal residue" evidence="12">
    <location>
        <position position="1"/>
    </location>
</feature>
<keyword evidence="4 9" id="KW-1133">Transmembrane helix</keyword>